<dbReference type="Proteomes" id="UP000516437">
    <property type="component" value="Chromosome 1"/>
</dbReference>
<evidence type="ECO:0000313" key="2">
    <source>
        <dbReference type="EMBL" id="KAB1226757.1"/>
    </source>
</evidence>
<dbReference type="OrthoDB" id="1828042at2759"/>
<sequence length="187" mass="20042">MASSGSGYEEVEAGPVSKGTLQLALKVSNPNQTDLAGYSLEFAWCYKIMTSKFGMHFFQPRDGCGLFSCLPSNNKGWHKRFFFISGEGGNSLRGKKIQLGLVGCCDVSRETPDLTLEEDLRIKRAMEGKPWDVAKQLPSASAAATASGASTAAHETRSIAARRRAVSPSLSRDDVEIVKEVPAPAGA</sequence>
<name>A0A6A1WSH6_9ROSI</name>
<evidence type="ECO:0000313" key="3">
    <source>
        <dbReference type="Proteomes" id="UP000516437"/>
    </source>
</evidence>
<proteinExistence type="predicted"/>
<accession>A0A6A1WSH6</accession>
<protein>
    <submittedName>
        <fullName evidence="2">Uncharacterized protein</fullName>
    </submittedName>
</protein>
<gene>
    <name evidence="2" type="ORF">CJ030_MR1G022544</name>
</gene>
<feature type="compositionally biased region" description="Low complexity" evidence="1">
    <location>
        <begin position="144"/>
        <end position="153"/>
    </location>
</feature>
<feature type="region of interest" description="Disordered" evidence="1">
    <location>
        <begin position="144"/>
        <end position="170"/>
    </location>
</feature>
<comment type="caution">
    <text evidence="2">The sequence shown here is derived from an EMBL/GenBank/DDBJ whole genome shotgun (WGS) entry which is preliminary data.</text>
</comment>
<keyword evidence="3" id="KW-1185">Reference proteome</keyword>
<dbReference type="EMBL" id="RXIC02000019">
    <property type="protein sequence ID" value="KAB1226757.1"/>
    <property type="molecule type" value="Genomic_DNA"/>
</dbReference>
<organism evidence="2 3">
    <name type="scientific">Morella rubra</name>
    <name type="common">Chinese bayberry</name>
    <dbReference type="NCBI Taxonomy" id="262757"/>
    <lineage>
        <taxon>Eukaryota</taxon>
        <taxon>Viridiplantae</taxon>
        <taxon>Streptophyta</taxon>
        <taxon>Embryophyta</taxon>
        <taxon>Tracheophyta</taxon>
        <taxon>Spermatophyta</taxon>
        <taxon>Magnoliopsida</taxon>
        <taxon>eudicotyledons</taxon>
        <taxon>Gunneridae</taxon>
        <taxon>Pentapetalae</taxon>
        <taxon>rosids</taxon>
        <taxon>fabids</taxon>
        <taxon>Fagales</taxon>
        <taxon>Myricaceae</taxon>
        <taxon>Morella</taxon>
    </lineage>
</organism>
<evidence type="ECO:0000256" key="1">
    <source>
        <dbReference type="SAM" id="MobiDB-lite"/>
    </source>
</evidence>
<reference evidence="2 3" key="1">
    <citation type="journal article" date="2019" name="Plant Biotechnol. J.">
        <title>The red bayberry genome and genetic basis of sex determination.</title>
        <authorList>
            <person name="Jia H.M."/>
            <person name="Jia H.J."/>
            <person name="Cai Q.L."/>
            <person name="Wang Y."/>
            <person name="Zhao H.B."/>
            <person name="Yang W.F."/>
            <person name="Wang G.Y."/>
            <person name="Li Y.H."/>
            <person name="Zhan D.L."/>
            <person name="Shen Y.T."/>
            <person name="Niu Q.F."/>
            <person name="Chang L."/>
            <person name="Qiu J."/>
            <person name="Zhao L."/>
            <person name="Xie H.B."/>
            <person name="Fu W.Y."/>
            <person name="Jin J."/>
            <person name="Li X.W."/>
            <person name="Jiao Y."/>
            <person name="Zhou C.C."/>
            <person name="Tu T."/>
            <person name="Chai C.Y."/>
            <person name="Gao J.L."/>
            <person name="Fan L.J."/>
            <person name="van de Weg E."/>
            <person name="Wang J.Y."/>
            <person name="Gao Z.S."/>
        </authorList>
    </citation>
    <scope>NUCLEOTIDE SEQUENCE [LARGE SCALE GENOMIC DNA]</scope>
    <source>
        <tissue evidence="2">Leaves</tissue>
    </source>
</reference>
<dbReference type="AlphaFoldDB" id="A0A6A1WSH6"/>